<comment type="caution">
    <text evidence="1">The sequence shown here is derived from an EMBL/GenBank/DDBJ whole genome shotgun (WGS) entry which is preliminary data.</text>
</comment>
<dbReference type="Proteomes" id="UP000076881">
    <property type="component" value="Unassembled WGS sequence"/>
</dbReference>
<organism evidence="1 2">
    <name type="scientific">Akanthomyces lecanii RCEF 1005</name>
    <dbReference type="NCBI Taxonomy" id="1081108"/>
    <lineage>
        <taxon>Eukaryota</taxon>
        <taxon>Fungi</taxon>
        <taxon>Dikarya</taxon>
        <taxon>Ascomycota</taxon>
        <taxon>Pezizomycotina</taxon>
        <taxon>Sordariomycetes</taxon>
        <taxon>Hypocreomycetidae</taxon>
        <taxon>Hypocreales</taxon>
        <taxon>Cordycipitaceae</taxon>
        <taxon>Akanthomyces</taxon>
        <taxon>Cordyceps confragosa</taxon>
    </lineage>
</organism>
<dbReference type="EMBL" id="AZHF01000001">
    <property type="protein sequence ID" value="OAA81378.1"/>
    <property type="molecule type" value="Genomic_DNA"/>
</dbReference>
<dbReference type="AlphaFoldDB" id="A0A162KXQ2"/>
<sequence>MAAMQSGTNEPPSISFSLAISPLVFARTPFNGDGDKPQITVTAVSHASSPITIFTWPTIFNLQLSQRRHNFTCKDVATDELVWMHLTKGLSRRRFSRTKGNRDEQYFVTLQPEVPYTVTSEFKLASRPLWTGEDESGEKYTRYFIDSAEGVLFLDRLESGHEYHFSVQKDESIQWWWIGTTEDVLAPKGTAAGWLPPSGAPIPVKLDQGVVFKIT</sequence>
<gene>
    <name evidence="1" type="ORF">LEL_00923</name>
</gene>
<accession>A0A162KXQ2</accession>
<keyword evidence="2" id="KW-1185">Reference proteome</keyword>
<reference evidence="1 2" key="1">
    <citation type="journal article" date="2016" name="Genome Biol. Evol.">
        <title>Divergent and convergent evolution of fungal pathogenicity.</title>
        <authorList>
            <person name="Shang Y."/>
            <person name="Xiao G."/>
            <person name="Zheng P."/>
            <person name="Cen K."/>
            <person name="Zhan S."/>
            <person name="Wang C."/>
        </authorList>
    </citation>
    <scope>NUCLEOTIDE SEQUENCE [LARGE SCALE GENOMIC DNA]</scope>
    <source>
        <strain evidence="1 2">RCEF 1005</strain>
    </source>
</reference>
<proteinExistence type="predicted"/>
<dbReference type="OrthoDB" id="5418036at2759"/>
<evidence type="ECO:0000313" key="1">
    <source>
        <dbReference type="EMBL" id="OAA81378.1"/>
    </source>
</evidence>
<name>A0A162KXQ2_CORDF</name>
<evidence type="ECO:0000313" key="2">
    <source>
        <dbReference type="Proteomes" id="UP000076881"/>
    </source>
</evidence>
<protein>
    <submittedName>
        <fullName evidence="1">Uncharacterized protein</fullName>
    </submittedName>
</protein>